<keyword evidence="3" id="KW-1185">Reference proteome</keyword>
<evidence type="ECO:0000313" key="3">
    <source>
        <dbReference type="Proteomes" id="UP000669179"/>
    </source>
</evidence>
<reference evidence="2" key="1">
    <citation type="submission" date="2021-03" db="EMBL/GenBank/DDBJ databases">
        <authorList>
            <person name="Kanchanasin P."/>
            <person name="Saeng-In P."/>
            <person name="Phongsopitanun W."/>
            <person name="Yuki M."/>
            <person name="Kudo T."/>
            <person name="Ohkuma M."/>
            <person name="Tanasupawat S."/>
        </authorList>
    </citation>
    <scope>NUCLEOTIDE SEQUENCE</scope>
    <source>
        <strain evidence="2">GKU 128</strain>
    </source>
</reference>
<dbReference type="EMBL" id="JAGEOJ010000002">
    <property type="protein sequence ID" value="MBO2446656.1"/>
    <property type="molecule type" value="Genomic_DNA"/>
</dbReference>
<dbReference type="RefSeq" id="WP_208254243.1">
    <property type="nucleotide sequence ID" value="NZ_JAGEOJ010000002.1"/>
</dbReference>
<evidence type="ECO:0000256" key="1">
    <source>
        <dbReference type="SAM" id="Phobius"/>
    </source>
</evidence>
<feature type="transmembrane region" description="Helical" evidence="1">
    <location>
        <begin position="6"/>
        <end position="26"/>
    </location>
</feature>
<dbReference type="AlphaFoldDB" id="A0A939PDU0"/>
<gene>
    <name evidence="2" type="ORF">J4573_06105</name>
</gene>
<feature type="transmembrane region" description="Helical" evidence="1">
    <location>
        <begin position="57"/>
        <end position="80"/>
    </location>
</feature>
<feature type="transmembrane region" description="Helical" evidence="1">
    <location>
        <begin position="101"/>
        <end position="120"/>
    </location>
</feature>
<feature type="transmembrane region" description="Helical" evidence="1">
    <location>
        <begin position="164"/>
        <end position="185"/>
    </location>
</feature>
<accession>A0A939PDU0</accession>
<dbReference type="InterPro" id="IPR025450">
    <property type="entry name" value="YndJ-like"/>
</dbReference>
<feature type="transmembrane region" description="Helical" evidence="1">
    <location>
        <begin position="253"/>
        <end position="275"/>
    </location>
</feature>
<keyword evidence="1" id="KW-0812">Transmembrane</keyword>
<dbReference type="Proteomes" id="UP000669179">
    <property type="component" value="Unassembled WGS sequence"/>
</dbReference>
<organism evidence="2 3">
    <name type="scientific">Actinomadura barringtoniae</name>
    <dbReference type="NCBI Taxonomy" id="1427535"/>
    <lineage>
        <taxon>Bacteria</taxon>
        <taxon>Bacillati</taxon>
        <taxon>Actinomycetota</taxon>
        <taxon>Actinomycetes</taxon>
        <taxon>Streptosporangiales</taxon>
        <taxon>Thermomonosporaceae</taxon>
        <taxon>Actinomadura</taxon>
    </lineage>
</organism>
<feature type="transmembrane region" description="Helical" evidence="1">
    <location>
        <begin position="140"/>
        <end position="157"/>
    </location>
</feature>
<protein>
    <submittedName>
        <fullName evidence="2">YndJ family protein</fullName>
    </submittedName>
</protein>
<keyword evidence="1" id="KW-0472">Membrane</keyword>
<keyword evidence="1" id="KW-1133">Transmembrane helix</keyword>
<feature type="transmembrane region" description="Helical" evidence="1">
    <location>
        <begin position="191"/>
        <end position="209"/>
    </location>
</feature>
<dbReference type="Pfam" id="PF14158">
    <property type="entry name" value="YndJ"/>
    <property type="match status" value="1"/>
</dbReference>
<name>A0A939PDU0_9ACTN</name>
<comment type="caution">
    <text evidence="2">The sequence shown here is derived from an EMBL/GenBank/DDBJ whole genome shotgun (WGS) entry which is preliminary data.</text>
</comment>
<proteinExistence type="predicted"/>
<evidence type="ECO:0000313" key="2">
    <source>
        <dbReference type="EMBL" id="MBO2446656.1"/>
    </source>
</evidence>
<feature type="transmembrane region" description="Helical" evidence="1">
    <location>
        <begin position="221"/>
        <end position="241"/>
    </location>
</feature>
<sequence>MTALVNVIVMTGMLAVVPLGLALIGLPAWTRHLWLAGAVAGVTSLWLPRGSVAVTLAVIYALATLPLAACGAAVVLKAVIHRTPFAFRGLTWAIENQSGGGVAVGVALGMPVMAATALVAERGGVRLFGFSLRVLSLTVAHFHFAGFAAALTAGLVCRASGGKAAGVAAWSVPVGTLVVLVGYFTGEWVEFAGAVVLTCGMWLVGWVIVNDVRAGGVARGLLLVSAGVLAVTMVLALWWALGEASGVVHPSLGWMAATHGVGNAFGFGLCGMLAWRMVRKGELDG</sequence>